<evidence type="ECO:0000256" key="3">
    <source>
        <dbReference type="ARBA" id="ARBA00013164"/>
    </source>
</evidence>
<keyword evidence="4 11" id="KW-0436">Ligase</keyword>
<evidence type="ECO:0000256" key="5">
    <source>
        <dbReference type="ARBA" id="ARBA00022741"/>
    </source>
</evidence>
<dbReference type="PANTHER" id="PTHR43740:SF2">
    <property type="entry name" value="LEUCINE--TRNA LIGASE, MITOCHONDRIAL"/>
    <property type="match status" value="1"/>
</dbReference>
<evidence type="ECO:0000256" key="1">
    <source>
        <dbReference type="ARBA" id="ARBA00004305"/>
    </source>
</evidence>
<comment type="subcellular location">
    <subcellularLocation>
        <location evidence="1">Mitochondrion matrix</location>
    </subcellularLocation>
</comment>
<dbReference type="VEuPathDB" id="AmoebaDB:ACA1_188170"/>
<protein>
    <recommendedName>
        <fullName evidence="3">leucine--tRNA ligase</fullName>
        <ecNumber evidence="3">6.1.1.4</ecNumber>
    </recommendedName>
    <alternativeName>
        <fullName evidence="9">Leucyl-tRNA synthetase</fullName>
    </alternativeName>
</protein>
<dbReference type="PANTHER" id="PTHR43740">
    <property type="entry name" value="LEUCYL-TRNA SYNTHETASE"/>
    <property type="match status" value="1"/>
</dbReference>
<dbReference type="RefSeq" id="XP_004337893.1">
    <property type="nucleotide sequence ID" value="XM_004337845.1"/>
</dbReference>
<dbReference type="InterPro" id="IPR015413">
    <property type="entry name" value="Methionyl/Leucyl_tRNA_Synth"/>
</dbReference>
<dbReference type="InterPro" id="IPR013155">
    <property type="entry name" value="M/V/L/I-tRNA-synth_anticd-bd"/>
</dbReference>
<gene>
    <name evidence="17" type="ORF">ACA1_188170</name>
</gene>
<proteinExistence type="inferred from homology"/>
<evidence type="ECO:0000256" key="2">
    <source>
        <dbReference type="ARBA" id="ARBA00005594"/>
    </source>
</evidence>
<dbReference type="Pfam" id="PF08264">
    <property type="entry name" value="Anticodon_1"/>
    <property type="match status" value="1"/>
</dbReference>
<dbReference type="AlphaFoldDB" id="L8GSA7"/>
<dbReference type="Pfam" id="PF00133">
    <property type="entry name" value="tRNA-synt_1"/>
    <property type="match status" value="1"/>
</dbReference>
<organism evidence="17 18">
    <name type="scientific">Acanthamoeba castellanii (strain ATCC 30010 / Neff)</name>
    <dbReference type="NCBI Taxonomy" id="1257118"/>
    <lineage>
        <taxon>Eukaryota</taxon>
        <taxon>Amoebozoa</taxon>
        <taxon>Discosea</taxon>
        <taxon>Longamoebia</taxon>
        <taxon>Centramoebida</taxon>
        <taxon>Acanthamoebidae</taxon>
        <taxon>Acanthamoeba</taxon>
    </lineage>
</organism>
<feature type="domain" description="Aminoacyl-tRNA synthetase class Ia" evidence="13">
    <location>
        <begin position="455"/>
        <end position="613"/>
    </location>
</feature>
<dbReference type="NCBIfam" id="TIGR00396">
    <property type="entry name" value="leuS_bact"/>
    <property type="match status" value="1"/>
</dbReference>
<dbReference type="EMBL" id="KB008020">
    <property type="protein sequence ID" value="ELR15880.1"/>
    <property type="molecule type" value="Genomic_DNA"/>
</dbReference>
<sequence length="903" mass="101643">MLRALSRSPSGAHKAVEDKWRKVWTELQHQKQQRQKLGADEQATAAAAKDKQYVLSMFPYPSGQLHMGHVRVYTISDCLSRYHQMKGKEVLHPMGWDAFGLPAENAAIERGIAPHTWTHSNIATMKSQMLRLGIQFDWDKEVTTCEPEYYKWTQWIFLQLHKAGLAYQKEAAVNWDPIDKTVLANEQVDADGKSWRSGAKVEQKLMKQWFFKITEFADALVEDLAGLKGWPEQVKLMQQHWIGKSKGAYLEFPIKRELSASSGAKAEEPLRIFTTRLDTLLGVTYVVLAPQHPLVQEIAKNTEDAKLRAFVDEFAKSKRSLQEDYGKSKKGMKLPGVTAVHPVTKESLPVYIADYVLMDYGEGAVMAVPAHDTRDYEFAKQFDLPIKTVITPDQHTIVDGGVQEEHKEGDPFCGEGRVVNSGPELDNLTSEEARRKLLRILGEQGVGGEYTNYRLRDWLISRQRYWGAPIPMVYCEADCGVVPVPEKDLPVVLPVDGLEFSGRGGSPLGSLEHWLHTDCPKCGGRAKRETDTMDTFVDSSWYFLRYPDANNTDAPFDKAVTNKWMPIDVYIGGIEHAILHLLYSRFITKFLHAQGHLNFSEPFPNLLTQGMVQGRTFKDPHTGAFLKPDTVEKVGDKFIHKPTNQEVAISWEKMSKSKYNGVDPDRIVDEWGADTARLFVLFKAPPHLELEWENAGITGAYRWIGRLWNLVNTFVQRDPSADTPSPPPSVTERAKEEKDLLALTHETITSVTKALDAAPYSFNTAVADLMKLSNKITTHSPQYYLSLRSLVLLLHPFAPHVSSEMWQALVAHGPAHESAWAGSSAAPELSRQLWPVANEEFMKKDEVKGKTRGTFVMPAAEVGDKAAVERYARESAVGKKALWQRDVKKVVIPPNGKIVNFVC</sequence>
<evidence type="ECO:0000259" key="13">
    <source>
        <dbReference type="Pfam" id="PF00133"/>
    </source>
</evidence>
<keyword evidence="7 11" id="KW-0648">Protein biosynthesis</keyword>
<keyword evidence="8 11" id="KW-0030">Aminoacyl-tRNA synthetase</keyword>
<dbReference type="Gene3D" id="1.10.730.10">
    <property type="entry name" value="Isoleucyl-tRNA Synthetase, Domain 1"/>
    <property type="match status" value="1"/>
</dbReference>
<dbReference type="InterPro" id="IPR014729">
    <property type="entry name" value="Rossmann-like_a/b/a_fold"/>
</dbReference>
<keyword evidence="5 11" id="KW-0547">Nucleotide-binding</keyword>
<dbReference type="InterPro" id="IPR001412">
    <property type="entry name" value="aa-tRNA-synth_I_CS"/>
</dbReference>
<dbReference type="PRINTS" id="PR00985">
    <property type="entry name" value="TRNASYNTHLEU"/>
</dbReference>
<dbReference type="GO" id="GO:0032543">
    <property type="term" value="P:mitochondrial translation"/>
    <property type="evidence" value="ECO:0007669"/>
    <property type="project" value="TreeGrafter"/>
</dbReference>
<evidence type="ECO:0000256" key="8">
    <source>
        <dbReference type="ARBA" id="ARBA00023146"/>
    </source>
</evidence>
<evidence type="ECO:0000313" key="17">
    <source>
        <dbReference type="EMBL" id="ELR15880.1"/>
    </source>
</evidence>
<dbReference type="Gene3D" id="3.90.740.10">
    <property type="entry name" value="Valyl/Leucyl/Isoleucyl-tRNA synthetase, editing domain"/>
    <property type="match status" value="1"/>
</dbReference>
<evidence type="ECO:0000313" key="18">
    <source>
        <dbReference type="Proteomes" id="UP000011083"/>
    </source>
</evidence>
<accession>L8GSA7</accession>
<evidence type="ECO:0000256" key="6">
    <source>
        <dbReference type="ARBA" id="ARBA00022840"/>
    </source>
</evidence>
<dbReference type="Proteomes" id="UP000011083">
    <property type="component" value="Unassembled WGS sequence"/>
</dbReference>
<comment type="similarity">
    <text evidence="2 11">Belongs to the class-I aminoacyl-tRNA synthetase family.</text>
</comment>
<dbReference type="Gene3D" id="3.40.50.620">
    <property type="entry name" value="HUPs"/>
    <property type="match status" value="2"/>
</dbReference>
<evidence type="ECO:0000259" key="15">
    <source>
        <dbReference type="Pfam" id="PF09334"/>
    </source>
</evidence>
<dbReference type="FunFam" id="3.40.50.620:FF:000003">
    <property type="entry name" value="Leucine--tRNA ligase"/>
    <property type="match status" value="1"/>
</dbReference>
<feature type="domain" description="Methionyl/Valyl/Leucyl/Isoleucyl-tRNA synthetase anticodon-binding" evidence="14">
    <location>
        <begin position="738"/>
        <end position="844"/>
    </location>
</feature>
<dbReference type="OrthoDB" id="15954at2759"/>
<feature type="region of interest" description="Disordered" evidence="12">
    <location>
        <begin position="404"/>
        <end position="425"/>
    </location>
</feature>
<evidence type="ECO:0000256" key="12">
    <source>
        <dbReference type="SAM" id="MobiDB-lite"/>
    </source>
</evidence>
<dbReference type="OMA" id="GIEHACM"/>
<evidence type="ECO:0000256" key="7">
    <source>
        <dbReference type="ARBA" id="ARBA00022917"/>
    </source>
</evidence>
<dbReference type="InterPro" id="IPR009080">
    <property type="entry name" value="tRNAsynth_Ia_anticodon-bd"/>
</dbReference>
<evidence type="ECO:0000256" key="4">
    <source>
        <dbReference type="ARBA" id="ARBA00022598"/>
    </source>
</evidence>
<dbReference type="EC" id="6.1.1.4" evidence="3"/>
<dbReference type="STRING" id="1257118.L8GSA7"/>
<name>L8GSA7_ACACF</name>
<dbReference type="FunFam" id="1.10.730.10:FF:000002">
    <property type="entry name" value="Leucine--tRNA ligase"/>
    <property type="match status" value="1"/>
</dbReference>
<feature type="domain" description="Leucyl-tRNA synthetase editing" evidence="16">
    <location>
        <begin position="240"/>
        <end position="438"/>
    </location>
</feature>
<keyword evidence="6 11" id="KW-0067">ATP-binding</keyword>
<dbReference type="InterPro" id="IPR009008">
    <property type="entry name" value="Val/Leu/Ile-tRNA-synth_edit"/>
</dbReference>
<reference evidence="17 18" key="1">
    <citation type="journal article" date="2013" name="Genome Biol.">
        <title>Genome of Acanthamoeba castellanii highlights extensive lateral gene transfer and early evolution of tyrosine kinase signaling.</title>
        <authorList>
            <person name="Clarke M."/>
            <person name="Lohan A.J."/>
            <person name="Liu B."/>
            <person name="Lagkouvardos I."/>
            <person name="Roy S."/>
            <person name="Zafar N."/>
            <person name="Bertelli C."/>
            <person name="Schilde C."/>
            <person name="Kianianmomeni A."/>
            <person name="Burglin T.R."/>
            <person name="Frech C."/>
            <person name="Turcotte B."/>
            <person name="Kopec K.O."/>
            <person name="Synnott J.M."/>
            <person name="Choo C."/>
            <person name="Paponov I."/>
            <person name="Finkler A."/>
            <person name="Soon Heng Tan C."/>
            <person name="Hutchins A.P."/>
            <person name="Weinmeier T."/>
            <person name="Rattei T."/>
            <person name="Chu J.S."/>
            <person name="Gimenez G."/>
            <person name="Irimia M."/>
            <person name="Rigden D.J."/>
            <person name="Fitzpatrick D.A."/>
            <person name="Lorenzo-Morales J."/>
            <person name="Bateman A."/>
            <person name="Chiu C.H."/>
            <person name="Tang P."/>
            <person name="Hegemann P."/>
            <person name="Fromm H."/>
            <person name="Raoult D."/>
            <person name="Greub G."/>
            <person name="Miranda-Saavedra D."/>
            <person name="Chen N."/>
            <person name="Nash P."/>
            <person name="Ginger M.L."/>
            <person name="Horn M."/>
            <person name="Schaap P."/>
            <person name="Caler L."/>
            <person name="Loftus B."/>
        </authorList>
    </citation>
    <scope>NUCLEOTIDE SEQUENCE [LARGE SCALE GENOMIC DNA]</scope>
    <source>
        <strain evidence="17 18">Neff</strain>
    </source>
</reference>
<evidence type="ECO:0000256" key="11">
    <source>
        <dbReference type="RuleBase" id="RU363035"/>
    </source>
</evidence>
<dbReference type="SUPFAM" id="SSF50677">
    <property type="entry name" value="ValRS/IleRS/LeuRS editing domain"/>
    <property type="match status" value="1"/>
</dbReference>
<dbReference type="GO" id="GO:0005759">
    <property type="term" value="C:mitochondrial matrix"/>
    <property type="evidence" value="ECO:0007669"/>
    <property type="project" value="UniProtKB-SubCell"/>
</dbReference>
<dbReference type="Pfam" id="PF13603">
    <property type="entry name" value="tRNA-synt_1_2"/>
    <property type="match status" value="1"/>
</dbReference>
<dbReference type="FunFam" id="3.40.50.620:FF:000100">
    <property type="entry name" value="probable leucine--tRNA ligase, mitochondrial"/>
    <property type="match status" value="1"/>
</dbReference>
<dbReference type="InterPro" id="IPR025709">
    <property type="entry name" value="Leu_tRNA-synth_edit"/>
</dbReference>
<dbReference type="InterPro" id="IPR002302">
    <property type="entry name" value="Leu-tRNA-ligase"/>
</dbReference>
<dbReference type="CDD" id="cd00812">
    <property type="entry name" value="LeuRS_core"/>
    <property type="match status" value="1"/>
</dbReference>
<evidence type="ECO:0000256" key="10">
    <source>
        <dbReference type="ARBA" id="ARBA00047469"/>
    </source>
</evidence>
<dbReference type="PROSITE" id="PS00178">
    <property type="entry name" value="AA_TRNA_LIGASE_I"/>
    <property type="match status" value="1"/>
</dbReference>
<dbReference type="GO" id="GO:0005524">
    <property type="term" value="F:ATP binding"/>
    <property type="evidence" value="ECO:0007669"/>
    <property type="project" value="UniProtKB-KW"/>
</dbReference>
<dbReference type="GO" id="GO:0004823">
    <property type="term" value="F:leucine-tRNA ligase activity"/>
    <property type="evidence" value="ECO:0007669"/>
    <property type="project" value="UniProtKB-EC"/>
</dbReference>
<evidence type="ECO:0000259" key="14">
    <source>
        <dbReference type="Pfam" id="PF08264"/>
    </source>
</evidence>
<dbReference type="KEGG" id="acan:ACA1_188170"/>
<dbReference type="InterPro" id="IPR002300">
    <property type="entry name" value="aa-tRNA-synth_Ia"/>
</dbReference>
<evidence type="ECO:0000259" key="16">
    <source>
        <dbReference type="Pfam" id="PF13603"/>
    </source>
</evidence>
<dbReference type="Pfam" id="PF09334">
    <property type="entry name" value="tRNA-synt_1g"/>
    <property type="match status" value="1"/>
</dbReference>
<dbReference type="HAMAP" id="MF_00049_B">
    <property type="entry name" value="Leu_tRNA_synth_B"/>
    <property type="match status" value="1"/>
</dbReference>
<dbReference type="GO" id="GO:0006429">
    <property type="term" value="P:leucyl-tRNA aminoacylation"/>
    <property type="evidence" value="ECO:0007669"/>
    <property type="project" value="InterPro"/>
</dbReference>
<feature type="domain" description="Methionyl/Leucyl tRNA synthetase" evidence="15">
    <location>
        <begin position="53"/>
        <end position="189"/>
    </location>
</feature>
<dbReference type="SUPFAM" id="SSF52374">
    <property type="entry name" value="Nucleotidylyl transferase"/>
    <property type="match status" value="1"/>
</dbReference>
<dbReference type="GO" id="GO:0002161">
    <property type="term" value="F:aminoacyl-tRNA deacylase activity"/>
    <property type="evidence" value="ECO:0007669"/>
    <property type="project" value="InterPro"/>
</dbReference>
<keyword evidence="18" id="KW-1185">Reference proteome</keyword>
<evidence type="ECO:0000256" key="9">
    <source>
        <dbReference type="ARBA" id="ARBA00030520"/>
    </source>
</evidence>
<dbReference type="SUPFAM" id="SSF47323">
    <property type="entry name" value="Anticodon-binding domain of a subclass of class I aminoacyl-tRNA synthetases"/>
    <property type="match status" value="1"/>
</dbReference>
<comment type="catalytic activity">
    <reaction evidence="10">
        <text>tRNA(Leu) + L-leucine + ATP = L-leucyl-tRNA(Leu) + AMP + diphosphate</text>
        <dbReference type="Rhea" id="RHEA:11688"/>
        <dbReference type="Rhea" id="RHEA-COMP:9613"/>
        <dbReference type="Rhea" id="RHEA-COMP:9622"/>
        <dbReference type="ChEBI" id="CHEBI:30616"/>
        <dbReference type="ChEBI" id="CHEBI:33019"/>
        <dbReference type="ChEBI" id="CHEBI:57427"/>
        <dbReference type="ChEBI" id="CHEBI:78442"/>
        <dbReference type="ChEBI" id="CHEBI:78494"/>
        <dbReference type="ChEBI" id="CHEBI:456215"/>
        <dbReference type="EC" id="6.1.1.4"/>
    </reaction>
</comment>
<dbReference type="GeneID" id="14916568"/>